<dbReference type="HOGENOM" id="CLU_542756_0_0_11"/>
<keyword evidence="1" id="KW-0812">Transmembrane</keyword>
<organism evidence="2 3">
    <name type="scientific">Corynebacterium terpenotabidum Y-11</name>
    <dbReference type="NCBI Taxonomy" id="1200352"/>
    <lineage>
        <taxon>Bacteria</taxon>
        <taxon>Bacillati</taxon>
        <taxon>Actinomycetota</taxon>
        <taxon>Actinomycetes</taxon>
        <taxon>Mycobacteriales</taxon>
        <taxon>Corynebacteriaceae</taxon>
        <taxon>Corynebacterium</taxon>
    </lineage>
</organism>
<feature type="transmembrane region" description="Helical" evidence="1">
    <location>
        <begin position="97"/>
        <end position="117"/>
    </location>
</feature>
<evidence type="ECO:0000313" key="2">
    <source>
        <dbReference type="EMBL" id="AGP30238.1"/>
    </source>
</evidence>
<feature type="transmembrane region" description="Helical" evidence="1">
    <location>
        <begin position="177"/>
        <end position="199"/>
    </location>
</feature>
<dbReference type="AlphaFoldDB" id="S4XHY9"/>
<feature type="transmembrane region" description="Helical" evidence="1">
    <location>
        <begin position="205"/>
        <end position="224"/>
    </location>
</feature>
<keyword evidence="1" id="KW-1133">Transmembrane helix</keyword>
<accession>S4XHY9</accession>
<evidence type="ECO:0000256" key="1">
    <source>
        <dbReference type="SAM" id="Phobius"/>
    </source>
</evidence>
<evidence type="ECO:0000313" key="3">
    <source>
        <dbReference type="Proteomes" id="UP000014809"/>
    </source>
</evidence>
<dbReference type="EMBL" id="CP003696">
    <property type="protein sequence ID" value="AGP30238.1"/>
    <property type="molecule type" value="Genomic_DNA"/>
</dbReference>
<keyword evidence="3" id="KW-1185">Reference proteome</keyword>
<protein>
    <submittedName>
        <fullName evidence="2">Uncharacterized protein</fullName>
    </submittedName>
</protein>
<dbReference type="RefSeq" id="WP_020440602.1">
    <property type="nucleotide sequence ID" value="NC_021663.1"/>
</dbReference>
<sequence length="491" mass="52716">MTRYLWRWLILIGVAAVAFHESVDRTLSWGSATSVSYSVATVVMALVMFLGIELQRRTDLPIHDREVDWIIGLLALVLSVSLRIVLAPRLIEWFDLLRLDILSFFVFLFGASTLLFGTRFTLRFGLAWIVLLMYSSPVFLVVTLLCGGGWTGAGYATTVGVAVATVVAAGGSLRCRAVAGTVVAVVGGVLTFLTGRVIIDEDTVGAASLTVLPALVGVTVAVLLDAWVRRTRPTVRRQAPSVGTIRLAVVPILGTAVILAVVPLPDRLITSVTADAPGADSDSVGVPVPVGWSQIGEETFDWADRYFGAGTVLSRQKLRADTVVADWDEDGRYREVVVDTLVPGSGVPPQRFGDESFYDSVSGRRSPKIDVDLGHGVTGNVHTVFDENNFLTYTHLRFSWRGEDPADDSGNGNTGPVHYVSVIAVDDHRASARFPEFTDSLNGLAGRIVTVLLRGGAVTEDASATYKDLDLVTSVGRGIIDARWTGAEVAS</sequence>
<proteinExistence type="predicted"/>
<dbReference type="Proteomes" id="UP000014809">
    <property type="component" value="Chromosome"/>
</dbReference>
<name>S4XHY9_9CORY</name>
<feature type="transmembrane region" description="Helical" evidence="1">
    <location>
        <begin position="150"/>
        <end position="170"/>
    </location>
</feature>
<dbReference type="KEGG" id="cter:A606_02925"/>
<dbReference type="OrthoDB" id="4659043at2"/>
<feature type="transmembrane region" description="Helical" evidence="1">
    <location>
        <begin position="245"/>
        <end position="264"/>
    </location>
</feature>
<feature type="transmembrane region" description="Helical" evidence="1">
    <location>
        <begin position="124"/>
        <end position="144"/>
    </location>
</feature>
<keyword evidence="1" id="KW-0472">Membrane</keyword>
<reference evidence="2 3" key="1">
    <citation type="submission" date="2012-06" db="EMBL/GenBank/DDBJ databases">
        <title>Complete genome sequence of Corynebacterium terpenotabidum Y-11 (=DSM 44721).</title>
        <authorList>
            <person name="Ruckert C."/>
            <person name="Albersmeier A."/>
            <person name="Al-Dilaimi A."/>
            <person name="Szczepanowski R."/>
            <person name="Kalinowski J."/>
        </authorList>
    </citation>
    <scope>NUCLEOTIDE SEQUENCE [LARGE SCALE GENOMIC DNA]</scope>
    <source>
        <strain evidence="2 3">Y-11</strain>
    </source>
</reference>
<gene>
    <name evidence="2" type="ORF">A606_02925</name>
</gene>
<dbReference type="eggNOG" id="ENOG5033RZU">
    <property type="taxonomic scope" value="Bacteria"/>
</dbReference>
<feature type="transmembrane region" description="Helical" evidence="1">
    <location>
        <begin position="67"/>
        <end position="91"/>
    </location>
</feature>
<dbReference type="PATRIC" id="fig|1200352.3.peg.587"/>
<dbReference type="STRING" id="1200352.A606_02925"/>
<feature type="transmembrane region" description="Helical" evidence="1">
    <location>
        <begin position="34"/>
        <end position="55"/>
    </location>
</feature>